<comment type="caution">
    <text evidence="2">The sequence shown here is derived from an EMBL/GenBank/DDBJ whole genome shotgun (WGS) entry which is preliminary data.</text>
</comment>
<dbReference type="EMBL" id="LAVV01004632">
    <property type="protein sequence ID" value="KNZ61340.1"/>
    <property type="molecule type" value="Genomic_DNA"/>
</dbReference>
<keyword evidence="1" id="KW-0732">Signal</keyword>
<evidence type="ECO:0000313" key="3">
    <source>
        <dbReference type="Proteomes" id="UP000037035"/>
    </source>
</evidence>
<dbReference type="AlphaFoldDB" id="A0A0L6VML9"/>
<organism evidence="2 3">
    <name type="scientific">Puccinia sorghi</name>
    <dbReference type="NCBI Taxonomy" id="27349"/>
    <lineage>
        <taxon>Eukaryota</taxon>
        <taxon>Fungi</taxon>
        <taxon>Dikarya</taxon>
        <taxon>Basidiomycota</taxon>
        <taxon>Pucciniomycotina</taxon>
        <taxon>Pucciniomycetes</taxon>
        <taxon>Pucciniales</taxon>
        <taxon>Pucciniaceae</taxon>
        <taxon>Puccinia</taxon>
    </lineage>
</organism>
<dbReference type="Proteomes" id="UP000037035">
    <property type="component" value="Unassembled WGS sequence"/>
</dbReference>
<protein>
    <submittedName>
        <fullName evidence="2">Putative signal peptide protein</fullName>
    </submittedName>
</protein>
<dbReference type="VEuPathDB" id="FungiDB:VP01_1416g2"/>
<evidence type="ECO:0000256" key="1">
    <source>
        <dbReference type="SAM" id="SignalP"/>
    </source>
</evidence>
<keyword evidence="3" id="KW-1185">Reference proteome</keyword>
<feature type="signal peptide" evidence="1">
    <location>
        <begin position="1"/>
        <end position="26"/>
    </location>
</feature>
<accession>A0A0L6VML9</accession>
<sequence length="769" mass="88421">MFKIKKNVYFILFLFSFSIFSPISHTTGHKSQNMMEEMGCTTHFNLVTLDGNLSNPSDQQLHTTVGHHHFMQAKLHMTHAGSCSLEQSIFLILVLVYFPHLTPLFDRLCKHMTLWLCIFHKSLLLAKCPRCCSCRPAKIPHSFLHKPVSFLSFPPSSLSPINTSLMVTLYYYHAFIRKFLDLCLICQNNQPIIPLTFLINLFLTVPVFYIHFISAVPAHHNCHLAVPAYYHLSSLIACSSYKKCFSLLNSNTLINSEPNFTCIKHQLLVKILTRISLLEFDVANLLLLEHVGFQERDDYDEFKRERTQNKHKETKWRNNNLGQEKKYKVAKGSLSNDHLVWKETELKRVHMDFSQDFIDRFKISGNCNTSKKKLSQLPAVDMQKFQQIFWFYSHLSPRFMQTSIYAHLAGACCIETAGSCTIWILSPSELDSSDWDGQDMHESWENWDTDSRKNESSLLQTEKIGILTNCSRRNLGAWRSATELERVPKWNFPQLGIQETTMASGVVCLFGAKFYILYSRIFPVILSPGMFQWHLHAIMHKFSLILVNLVPSAIEEAFGFDSIIVIGGMIKWRNKFDYGCKSALSSNHIAVCYGDKIQAAGRGVSSLLFNKTQRKKLNTVALEDFQTGLGENGSGSGPSSKEEKERIGLQRIFGWPSKLWCVCLRNLPATDAPKPRFYFFSAFPMQNITNYTVTKSLLFGTVVFVLLSFHNWGCVMQPTQLTQGGIWLVKAQMEGWKMGDKSIVKWKEREHRNYKSLYIQRKGYNLKDR</sequence>
<reference evidence="2 3" key="1">
    <citation type="submission" date="2015-08" db="EMBL/GenBank/DDBJ databases">
        <title>Next Generation Sequencing and Analysis of the Genome of Puccinia sorghi L Schw, the Causal Agent of Maize Common Rust.</title>
        <authorList>
            <person name="Rochi L."/>
            <person name="Burguener G."/>
            <person name="Darino M."/>
            <person name="Turjanski A."/>
            <person name="Kreff E."/>
            <person name="Dieguez M.J."/>
            <person name="Sacco F."/>
        </authorList>
    </citation>
    <scope>NUCLEOTIDE SEQUENCE [LARGE SCALE GENOMIC DNA]</scope>
    <source>
        <strain evidence="2 3">RO10H11247</strain>
    </source>
</reference>
<proteinExistence type="predicted"/>
<feature type="chain" id="PRO_5005568176" evidence="1">
    <location>
        <begin position="27"/>
        <end position="769"/>
    </location>
</feature>
<name>A0A0L6VML9_9BASI</name>
<gene>
    <name evidence="2" type="ORF">VP01_1416g2</name>
</gene>
<evidence type="ECO:0000313" key="2">
    <source>
        <dbReference type="EMBL" id="KNZ61340.1"/>
    </source>
</evidence>